<accession>A0A5A7UEA5</accession>
<organism evidence="2 3">
    <name type="scientific">Cucumis melo var. makuwa</name>
    <name type="common">Oriental melon</name>
    <dbReference type="NCBI Taxonomy" id="1194695"/>
    <lineage>
        <taxon>Eukaryota</taxon>
        <taxon>Viridiplantae</taxon>
        <taxon>Streptophyta</taxon>
        <taxon>Embryophyta</taxon>
        <taxon>Tracheophyta</taxon>
        <taxon>Spermatophyta</taxon>
        <taxon>Magnoliopsida</taxon>
        <taxon>eudicotyledons</taxon>
        <taxon>Gunneridae</taxon>
        <taxon>Pentapetalae</taxon>
        <taxon>rosids</taxon>
        <taxon>fabids</taxon>
        <taxon>Cucurbitales</taxon>
        <taxon>Cucurbitaceae</taxon>
        <taxon>Benincaseae</taxon>
        <taxon>Cucumis</taxon>
    </lineage>
</organism>
<protein>
    <submittedName>
        <fullName evidence="2">Uncharacterized protein</fullName>
    </submittedName>
</protein>
<dbReference type="EMBL" id="SSTE01011134">
    <property type="protein sequence ID" value="KAA0051829.1"/>
    <property type="molecule type" value="Genomic_DNA"/>
</dbReference>
<feature type="compositionally biased region" description="Polar residues" evidence="1">
    <location>
        <begin position="17"/>
        <end position="34"/>
    </location>
</feature>
<feature type="region of interest" description="Disordered" evidence="1">
    <location>
        <begin position="1"/>
        <end position="34"/>
    </location>
</feature>
<gene>
    <name evidence="2" type="ORF">E6C27_scaffold60G002540</name>
</gene>
<dbReference type="Proteomes" id="UP000321393">
    <property type="component" value="Unassembled WGS sequence"/>
</dbReference>
<evidence type="ECO:0000313" key="2">
    <source>
        <dbReference type="EMBL" id="KAA0051829.1"/>
    </source>
</evidence>
<comment type="caution">
    <text evidence="2">The sequence shown here is derived from an EMBL/GenBank/DDBJ whole genome shotgun (WGS) entry which is preliminary data.</text>
</comment>
<evidence type="ECO:0000313" key="3">
    <source>
        <dbReference type="Proteomes" id="UP000321393"/>
    </source>
</evidence>
<name>A0A5A7UEA5_CUCMM</name>
<reference evidence="2 3" key="1">
    <citation type="submission" date="2019-08" db="EMBL/GenBank/DDBJ databases">
        <title>Draft genome sequences of two oriental melons (Cucumis melo L. var makuwa).</title>
        <authorList>
            <person name="Kwon S.-Y."/>
        </authorList>
    </citation>
    <scope>NUCLEOTIDE SEQUENCE [LARGE SCALE GENOMIC DNA]</scope>
    <source>
        <strain evidence="3">cv. SW 3</strain>
        <tissue evidence="2">Leaf</tissue>
    </source>
</reference>
<evidence type="ECO:0000256" key="1">
    <source>
        <dbReference type="SAM" id="MobiDB-lite"/>
    </source>
</evidence>
<proteinExistence type="predicted"/>
<dbReference type="AlphaFoldDB" id="A0A5A7UEA5"/>
<sequence>MRASMTDPSKHDDPFNIPSSSTQIETEPTTNQEIPLNPTRFQVRVVIQFDDSSAITTQVMGKDEAKALWDLILQYFGIHSRS</sequence>